<sequence>MEDDSTLSPQDEALRTLKHDIRNQLSNINLALEQMRYELPVESGDCPFYLDLIKSSCAKINELLKEG</sequence>
<proteinExistence type="predicted"/>
<name>A0A2T5J5E6_9SPHI</name>
<dbReference type="AlphaFoldDB" id="A0A2T5J5E6"/>
<dbReference type="OrthoDB" id="799983at2"/>
<keyword evidence="2" id="KW-1185">Reference proteome</keyword>
<dbReference type="Proteomes" id="UP000244168">
    <property type="component" value="Unassembled WGS sequence"/>
</dbReference>
<dbReference type="EMBL" id="QAOQ01000009">
    <property type="protein sequence ID" value="PTQ93155.1"/>
    <property type="molecule type" value="Genomic_DNA"/>
</dbReference>
<evidence type="ECO:0000313" key="1">
    <source>
        <dbReference type="EMBL" id="PTQ93155.1"/>
    </source>
</evidence>
<evidence type="ECO:0008006" key="3">
    <source>
        <dbReference type="Google" id="ProtNLM"/>
    </source>
</evidence>
<reference evidence="1 2" key="1">
    <citation type="submission" date="2018-04" db="EMBL/GenBank/DDBJ databases">
        <title>Genomic Encyclopedia of Archaeal and Bacterial Type Strains, Phase II (KMG-II): from individual species to whole genera.</title>
        <authorList>
            <person name="Goeker M."/>
        </authorList>
    </citation>
    <scope>NUCLEOTIDE SEQUENCE [LARGE SCALE GENOMIC DNA]</scope>
    <source>
        <strain evidence="1 2">DSM 26809</strain>
    </source>
</reference>
<gene>
    <name evidence="1" type="ORF">C8P68_10927</name>
</gene>
<accession>A0A2T5J5E6</accession>
<organism evidence="1 2">
    <name type="scientific">Mucilaginibacter yixingensis</name>
    <dbReference type="NCBI Taxonomy" id="1295612"/>
    <lineage>
        <taxon>Bacteria</taxon>
        <taxon>Pseudomonadati</taxon>
        <taxon>Bacteroidota</taxon>
        <taxon>Sphingobacteriia</taxon>
        <taxon>Sphingobacteriales</taxon>
        <taxon>Sphingobacteriaceae</taxon>
        <taxon>Mucilaginibacter</taxon>
    </lineage>
</organism>
<comment type="caution">
    <text evidence="1">The sequence shown here is derived from an EMBL/GenBank/DDBJ whole genome shotgun (WGS) entry which is preliminary data.</text>
</comment>
<protein>
    <recommendedName>
        <fullName evidence="3">Histidine kinase</fullName>
    </recommendedName>
</protein>
<evidence type="ECO:0000313" key="2">
    <source>
        <dbReference type="Proteomes" id="UP000244168"/>
    </source>
</evidence>
<dbReference type="RefSeq" id="WP_107830944.1">
    <property type="nucleotide sequence ID" value="NZ_CP160205.1"/>
</dbReference>